<proteinExistence type="predicted"/>
<dbReference type="Proteomes" id="UP000266861">
    <property type="component" value="Unassembled WGS sequence"/>
</dbReference>
<sequence length="186" mass="21712">MTKISKTKYCRPTSDEINEIINATEKWIGILEAWRSDVGYNYSVESITDKDQLEHVMIEFILEIYTIHARQEYSPSSLMNCIRLLSVYILKHPQGTMKFNFGNRQEFAQLWEALNGKMKQLKKKELIFMWCCLLFQHHGGVDGNSDALIIPVPPDTEGHQGPVHDFKFYFSKRPFINKEAKGKNYM</sequence>
<evidence type="ECO:0000313" key="2">
    <source>
        <dbReference type="Proteomes" id="UP000266861"/>
    </source>
</evidence>
<protein>
    <submittedName>
        <fullName evidence="1">Uncharacterized protein</fullName>
    </submittedName>
</protein>
<organism evidence="1 2">
    <name type="scientific">Diversispora epigaea</name>
    <dbReference type="NCBI Taxonomy" id="1348612"/>
    <lineage>
        <taxon>Eukaryota</taxon>
        <taxon>Fungi</taxon>
        <taxon>Fungi incertae sedis</taxon>
        <taxon>Mucoromycota</taxon>
        <taxon>Glomeromycotina</taxon>
        <taxon>Glomeromycetes</taxon>
        <taxon>Diversisporales</taxon>
        <taxon>Diversisporaceae</taxon>
        <taxon>Diversispora</taxon>
    </lineage>
</organism>
<dbReference type="AlphaFoldDB" id="A0A397JJZ3"/>
<reference evidence="1 2" key="1">
    <citation type="submission" date="2018-08" db="EMBL/GenBank/DDBJ databases">
        <title>Genome and evolution of the arbuscular mycorrhizal fungus Diversispora epigaea (formerly Glomus versiforme) and its bacterial endosymbionts.</title>
        <authorList>
            <person name="Sun X."/>
            <person name="Fei Z."/>
            <person name="Harrison M."/>
        </authorList>
    </citation>
    <scope>NUCLEOTIDE SEQUENCE [LARGE SCALE GENOMIC DNA]</scope>
    <source>
        <strain evidence="1 2">IT104</strain>
    </source>
</reference>
<gene>
    <name evidence="1" type="ORF">Glove_52g174</name>
</gene>
<dbReference type="STRING" id="1348612.A0A397JJZ3"/>
<dbReference type="EMBL" id="PQFF01000049">
    <property type="protein sequence ID" value="RHZ86306.1"/>
    <property type="molecule type" value="Genomic_DNA"/>
</dbReference>
<name>A0A397JJZ3_9GLOM</name>
<keyword evidence="2" id="KW-1185">Reference proteome</keyword>
<comment type="caution">
    <text evidence="1">The sequence shown here is derived from an EMBL/GenBank/DDBJ whole genome shotgun (WGS) entry which is preliminary data.</text>
</comment>
<accession>A0A397JJZ3</accession>
<dbReference type="OrthoDB" id="2335491at2759"/>
<evidence type="ECO:0000313" key="1">
    <source>
        <dbReference type="EMBL" id="RHZ86306.1"/>
    </source>
</evidence>